<gene>
    <name evidence="1" type="ordered locus">DEFDS_1302</name>
</gene>
<proteinExistence type="predicted"/>
<evidence type="ECO:0000313" key="1">
    <source>
        <dbReference type="EMBL" id="BAI80769.1"/>
    </source>
</evidence>
<dbReference type="ESTHER" id="defds-d3pdu6">
    <property type="family name" value="6_AlphaBeta_hydrolase"/>
</dbReference>
<dbReference type="SUPFAM" id="SSF53474">
    <property type="entry name" value="alpha/beta-Hydrolases"/>
    <property type="match status" value="1"/>
</dbReference>
<dbReference type="Gene3D" id="3.40.50.1820">
    <property type="entry name" value="alpha/beta hydrolase"/>
    <property type="match status" value="1"/>
</dbReference>
<evidence type="ECO:0000313" key="2">
    <source>
        <dbReference type="Proteomes" id="UP000001520"/>
    </source>
</evidence>
<dbReference type="eggNOG" id="COG2267">
    <property type="taxonomic scope" value="Bacteria"/>
</dbReference>
<dbReference type="KEGG" id="ddf:DEFDS_1302"/>
<dbReference type="RefSeq" id="WP_013008016.1">
    <property type="nucleotide sequence ID" value="NC_013939.1"/>
</dbReference>
<dbReference type="OrthoDB" id="9799552at2"/>
<keyword evidence="2" id="KW-1185">Reference proteome</keyword>
<dbReference type="STRING" id="639282.DEFDS_1302"/>
<dbReference type="HOGENOM" id="CLU_118030_0_0_0"/>
<dbReference type="AlphaFoldDB" id="D3PDU6"/>
<organism evidence="1 2">
    <name type="scientific">Deferribacter desulfuricans (strain DSM 14783 / JCM 11476 / NBRC 101012 / SSM1)</name>
    <dbReference type="NCBI Taxonomy" id="639282"/>
    <lineage>
        <taxon>Bacteria</taxon>
        <taxon>Pseudomonadati</taxon>
        <taxon>Deferribacterota</taxon>
        <taxon>Deferribacteres</taxon>
        <taxon>Deferribacterales</taxon>
        <taxon>Deferribacteraceae</taxon>
        <taxon>Deferribacter</taxon>
    </lineage>
</organism>
<reference evidence="1 2" key="1">
    <citation type="journal article" date="2010" name="DNA Res.">
        <title>Bacterial lifestyle in a deep-sea hydrothermal vent chimney revealed by the genome sequence of the thermophilic bacterium Deferribacter desulfuricans SSM1.</title>
        <authorList>
            <person name="Takaki Y."/>
            <person name="Shimamura S."/>
            <person name="Nakagawa S."/>
            <person name="Fukuhara Y."/>
            <person name="Horikawa H."/>
            <person name="Ankai A."/>
            <person name="Harada T."/>
            <person name="Hosoyama A."/>
            <person name="Oguchi A."/>
            <person name="Fukui S."/>
            <person name="Fujita N."/>
            <person name="Takami H."/>
            <person name="Takai K."/>
        </authorList>
    </citation>
    <scope>NUCLEOTIDE SEQUENCE [LARGE SCALE GENOMIC DNA]</scope>
    <source>
        <strain evidence="2">DSM 14783 / JCM 11476 / NBRC 101012 / SSM1</strain>
    </source>
</reference>
<sequence>MIFISGWAGFKTLYPVLSKKYTYLTPFLLEDNLQQIEQELISSKAKILIGWSTGAHIILKNLENIKDNFEKIYLIAPFLYFLADKKLKVLEIMIEAFKKDPTKVIKNFLNKACVKTIEIKNYNEDSLLKGLDFLKNSKINSFNPDILDDKVIIIYGEKDKIVKIDDIFKKSKNYIELKNHGHYIPEEILGEIIYETSDKKIL</sequence>
<accession>D3PDU6</accession>
<dbReference type="InterPro" id="IPR029058">
    <property type="entry name" value="AB_hydrolase_fold"/>
</dbReference>
<dbReference type="EMBL" id="AP011529">
    <property type="protein sequence ID" value="BAI80769.1"/>
    <property type="molecule type" value="Genomic_DNA"/>
</dbReference>
<protein>
    <submittedName>
        <fullName evidence="1">Uncharacterized protein</fullName>
    </submittedName>
</protein>
<name>D3PDU6_DEFDS</name>
<dbReference type="Proteomes" id="UP000001520">
    <property type="component" value="Chromosome"/>
</dbReference>